<reference evidence="3 4" key="1">
    <citation type="submission" date="2023-08" db="EMBL/GenBank/DDBJ databases">
        <title>A Necator americanus chromosomal reference genome.</title>
        <authorList>
            <person name="Ilik V."/>
            <person name="Petrzelkova K.J."/>
            <person name="Pardy F."/>
            <person name="Fuh T."/>
            <person name="Niatou-Singa F.S."/>
            <person name="Gouil Q."/>
            <person name="Baker L."/>
            <person name="Ritchie M.E."/>
            <person name="Jex A.R."/>
            <person name="Gazzola D."/>
            <person name="Li H."/>
            <person name="Toshio Fujiwara R."/>
            <person name="Zhan B."/>
            <person name="Aroian R.V."/>
            <person name="Pafco B."/>
            <person name="Schwarz E.M."/>
        </authorList>
    </citation>
    <scope>NUCLEOTIDE SEQUENCE [LARGE SCALE GENOMIC DNA]</scope>
    <source>
        <strain evidence="3 4">Aroian</strain>
        <tissue evidence="3">Whole animal</tissue>
    </source>
</reference>
<comment type="caution">
    <text evidence="3">The sequence shown here is derived from an EMBL/GenBank/DDBJ whole genome shotgun (WGS) entry which is preliminary data.</text>
</comment>
<keyword evidence="1" id="KW-0175">Coiled coil</keyword>
<protein>
    <submittedName>
        <fullName evidence="3">Uncharacterized protein</fullName>
    </submittedName>
</protein>
<evidence type="ECO:0000256" key="1">
    <source>
        <dbReference type="SAM" id="Coils"/>
    </source>
</evidence>
<proteinExistence type="predicted"/>
<feature type="coiled-coil region" evidence="1">
    <location>
        <begin position="29"/>
        <end position="56"/>
    </location>
</feature>
<organism evidence="3 4">
    <name type="scientific">Necator americanus</name>
    <name type="common">Human hookworm</name>
    <dbReference type="NCBI Taxonomy" id="51031"/>
    <lineage>
        <taxon>Eukaryota</taxon>
        <taxon>Metazoa</taxon>
        <taxon>Ecdysozoa</taxon>
        <taxon>Nematoda</taxon>
        <taxon>Chromadorea</taxon>
        <taxon>Rhabditida</taxon>
        <taxon>Rhabditina</taxon>
        <taxon>Rhabditomorpha</taxon>
        <taxon>Strongyloidea</taxon>
        <taxon>Ancylostomatidae</taxon>
        <taxon>Bunostominae</taxon>
        <taxon>Necator</taxon>
    </lineage>
</organism>
<evidence type="ECO:0000313" key="3">
    <source>
        <dbReference type="EMBL" id="KAK6726263.1"/>
    </source>
</evidence>
<sequence length="369" mass="42244">MKRSNDQDHSESPRKIPRRDREDFESLDKEALVEKILTIAEQLDKLNETVNAAKTRESLWLQKAAEKDKEIHDLVKERNSAYFSGVSQRPAQRDQLIDPFFYESFLLMKDKITAQDKIIAENQETIKSLQKNKDSEILSQFMKTKALHTKKVRDNEKNLRTIATLGSNLALAHTILRAKRQEKRDYTTEMAERDAKIADLYKELYSLRSSLSEESASTHSEDMDSKDNAKLEMNDSLDEKPLFEDPQISNDVAAAQNGNGIDVEVSVSHNTNNSNEEELDRPSNDERSVSLGDNGSLKITVFSALKRPCVLYHLIALATVSIKTVKVPSVRRVRRTDLRSPVDQGEHYMTSEYNSVYRATLTERRILIR</sequence>
<feature type="region of interest" description="Disordered" evidence="2">
    <location>
        <begin position="1"/>
        <end position="24"/>
    </location>
</feature>
<gene>
    <name evidence="3" type="primary">Necator_chrI.g654</name>
    <name evidence="3" type="ORF">RB195_004532</name>
</gene>
<evidence type="ECO:0000313" key="4">
    <source>
        <dbReference type="Proteomes" id="UP001303046"/>
    </source>
</evidence>
<dbReference type="Proteomes" id="UP001303046">
    <property type="component" value="Unassembled WGS sequence"/>
</dbReference>
<dbReference type="EMBL" id="JAVFWL010000001">
    <property type="protein sequence ID" value="KAK6726263.1"/>
    <property type="molecule type" value="Genomic_DNA"/>
</dbReference>
<keyword evidence="4" id="KW-1185">Reference proteome</keyword>
<evidence type="ECO:0000256" key="2">
    <source>
        <dbReference type="SAM" id="MobiDB-lite"/>
    </source>
</evidence>
<accession>A0ABR1BLX2</accession>
<name>A0ABR1BLX2_NECAM</name>